<feature type="compositionally biased region" description="Basic and acidic residues" evidence="1">
    <location>
        <begin position="98"/>
        <end position="108"/>
    </location>
</feature>
<proteinExistence type="predicted"/>
<protein>
    <submittedName>
        <fullName evidence="2">Uncharacterized protein</fullName>
    </submittedName>
</protein>
<evidence type="ECO:0000256" key="1">
    <source>
        <dbReference type="SAM" id="MobiDB-lite"/>
    </source>
</evidence>
<dbReference type="AlphaFoldDB" id="A0A6J4LLG2"/>
<accession>A0A6J4LLG2</accession>
<feature type="compositionally biased region" description="Basic residues" evidence="1">
    <location>
        <begin position="149"/>
        <end position="161"/>
    </location>
</feature>
<evidence type="ECO:0000313" key="2">
    <source>
        <dbReference type="EMBL" id="CAA9335159.1"/>
    </source>
</evidence>
<feature type="region of interest" description="Disordered" evidence="1">
    <location>
        <begin position="1"/>
        <end position="37"/>
    </location>
</feature>
<feature type="compositionally biased region" description="Basic and acidic residues" evidence="1">
    <location>
        <begin position="123"/>
        <end position="132"/>
    </location>
</feature>
<feature type="compositionally biased region" description="Low complexity" evidence="1">
    <location>
        <begin position="1"/>
        <end position="13"/>
    </location>
</feature>
<organism evidence="2">
    <name type="scientific">uncultured Nocardioidaceae bacterium</name>
    <dbReference type="NCBI Taxonomy" id="253824"/>
    <lineage>
        <taxon>Bacteria</taxon>
        <taxon>Bacillati</taxon>
        <taxon>Actinomycetota</taxon>
        <taxon>Actinomycetes</taxon>
        <taxon>Propionibacteriales</taxon>
        <taxon>Nocardioidaceae</taxon>
        <taxon>environmental samples</taxon>
    </lineage>
</organism>
<feature type="compositionally biased region" description="Basic residues" evidence="1">
    <location>
        <begin position="14"/>
        <end position="26"/>
    </location>
</feature>
<name>A0A6J4LLG2_9ACTN</name>
<feature type="region of interest" description="Disordered" evidence="1">
    <location>
        <begin position="63"/>
        <end position="161"/>
    </location>
</feature>
<gene>
    <name evidence="2" type="ORF">AVDCRST_MAG36-1131</name>
</gene>
<reference evidence="2" key="1">
    <citation type="submission" date="2020-02" db="EMBL/GenBank/DDBJ databases">
        <authorList>
            <person name="Meier V. D."/>
        </authorList>
    </citation>
    <scope>NUCLEOTIDE SEQUENCE</scope>
    <source>
        <strain evidence="2">AVDCRST_MAG36</strain>
    </source>
</reference>
<feature type="non-terminal residue" evidence="2">
    <location>
        <position position="161"/>
    </location>
</feature>
<feature type="non-terminal residue" evidence="2">
    <location>
        <position position="1"/>
    </location>
</feature>
<feature type="compositionally biased region" description="Basic and acidic residues" evidence="1">
    <location>
        <begin position="75"/>
        <end position="87"/>
    </location>
</feature>
<feature type="compositionally biased region" description="Low complexity" evidence="1">
    <location>
        <begin position="27"/>
        <end position="37"/>
    </location>
</feature>
<dbReference type="EMBL" id="CADCUH010000069">
    <property type="protein sequence ID" value="CAA9335159.1"/>
    <property type="molecule type" value="Genomic_DNA"/>
</dbReference>
<sequence>EQCLRQGAGPRAPTGRRRRPGGHPRLRSVGAAPARPGCAAVRVRPAPRWTRVPAVVRPAVRLRAGLRLRRPRPPQGHDEHGAGDPRRRAVPGRGAVRLGDRQADAQRDRRLRRPVGRPGSGADRLRARDRRLGAARAVTGIPAGVPGRGVHRLRGRRGRRL</sequence>